<keyword evidence="2" id="KW-0560">Oxidoreductase</keyword>
<dbReference type="Proteomes" id="UP000187059">
    <property type="component" value="Plasmid pPABY4"/>
</dbReference>
<reference evidence="3 4" key="1">
    <citation type="submission" date="2016-04" db="EMBL/GenBank/DDBJ databases">
        <title>Deep-sea bacteria in the southern Pacific.</title>
        <authorList>
            <person name="Tang K."/>
        </authorList>
    </citation>
    <scope>NUCLEOTIDE SEQUENCE [LARGE SCALE GENOMIC DNA]</scope>
    <source>
        <strain evidence="3 4">JLT2014</strain>
        <plasmid evidence="4">ppaby4</plasmid>
    </source>
</reference>
<dbReference type="NCBIfam" id="NF005559">
    <property type="entry name" value="PRK07231.1"/>
    <property type="match status" value="1"/>
</dbReference>
<dbReference type="EMBL" id="CP015095">
    <property type="protein sequence ID" value="APZ55237.1"/>
    <property type="molecule type" value="Genomic_DNA"/>
</dbReference>
<dbReference type="GO" id="GO:0016491">
    <property type="term" value="F:oxidoreductase activity"/>
    <property type="evidence" value="ECO:0007669"/>
    <property type="project" value="UniProtKB-KW"/>
</dbReference>
<dbReference type="FunFam" id="3.40.50.720:FF:000084">
    <property type="entry name" value="Short-chain dehydrogenase reductase"/>
    <property type="match status" value="1"/>
</dbReference>
<dbReference type="InterPro" id="IPR020904">
    <property type="entry name" value="Sc_DH/Rdtase_CS"/>
</dbReference>
<dbReference type="AlphaFoldDB" id="A0A1P8V0T3"/>
<dbReference type="PRINTS" id="PR00080">
    <property type="entry name" value="SDRFAMILY"/>
</dbReference>
<evidence type="ECO:0000256" key="2">
    <source>
        <dbReference type="ARBA" id="ARBA00023002"/>
    </source>
</evidence>
<dbReference type="SUPFAM" id="SSF51735">
    <property type="entry name" value="NAD(P)-binding Rossmann-fold domains"/>
    <property type="match status" value="1"/>
</dbReference>
<evidence type="ECO:0008006" key="5">
    <source>
        <dbReference type="Google" id="ProtNLM"/>
    </source>
</evidence>
<sequence length="255" mass="26487">MTGMLDGKVALVTGAAGGIGRASARLFAEEGAKLVISDVTSEGVEQTASEVRDLGGEVVPVVADLASKADIEAMVAAAVDRWGRLDCAFNNAGITGGQIGQGGRLTADWDEEAFDRIVTINLKGTWLCMVAQIRQMQTQEGGGAIINTASLAGLQGFPTTTGYSASKHAVVGMTKTAALEYAPKIRVNALCPGYVDTPMLEDTMARRGEMILGQIPFGRLADPCEMAQMACWALSDRGSYATGQAFAVDGGFTAG</sequence>
<dbReference type="CDD" id="cd05233">
    <property type="entry name" value="SDR_c"/>
    <property type="match status" value="1"/>
</dbReference>
<comment type="similarity">
    <text evidence="1">Belongs to the short-chain dehydrogenases/reductases (SDR) family.</text>
</comment>
<geneLocation type="plasmid" evidence="4">
    <name>ppaby4</name>
</geneLocation>
<dbReference type="PANTHER" id="PTHR24321:SF8">
    <property type="entry name" value="ESTRADIOL 17-BETA-DEHYDROGENASE 8-RELATED"/>
    <property type="match status" value="1"/>
</dbReference>
<proteinExistence type="inferred from homology"/>
<accession>A0A1P8V0T3</accession>
<dbReference type="Gene3D" id="3.40.50.720">
    <property type="entry name" value="NAD(P)-binding Rossmann-like Domain"/>
    <property type="match status" value="1"/>
</dbReference>
<gene>
    <name evidence="3" type="ORF">Ga0080574_TMP4955</name>
</gene>
<name>A0A1P8V0T3_9RHOB</name>
<keyword evidence="4" id="KW-1185">Reference proteome</keyword>
<dbReference type="InterPro" id="IPR002347">
    <property type="entry name" value="SDR_fam"/>
</dbReference>
<evidence type="ECO:0000313" key="4">
    <source>
        <dbReference type="Proteomes" id="UP000187059"/>
    </source>
</evidence>
<dbReference type="Pfam" id="PF13561">
    <property type="entry name" value="adh_short_C2"/>
    <property type="match status" value="1"/>
</dbReference>
<protein>
    <recommendedName>
        <fullName evidence="5">NAD(P)-dependent dehydrogenase, short-chain alcohol dehydrogenase family</fullName>
    </recommendedName>
</protein>
<dbReference type="PROSITE" id="PS00061">
    <property type="entry name" value="ADH_SHORT"/>
    <property type="match status" value="1"/>
</dbReference>
<dbReference type="PANTHER" id="PTHR24321">
    <property type="entry name" value="DEHYDROGENASES, SHORT CHAIN"/>
    <property type="match status" value="1"/>
</dbReference>
<dbReference type="OrthoDB" id="9792355at2"/>
<dbReference type="KEGG" id="paby:Ga0080574_TMP4955"/>
<keyword evidence="3" id="KW-0614">Plasmid</keyword>
<dbReference type="RefSeq" id="WP_076706182.1">
    <property type="nucleotide sequence ID" value="NZ_CP015095.1"/>
</dbReference>
<dbReference type="InterPro" id="IPR036291">
    <property type="entry name" value="NAD(P)-bd_dom_sf"/>
</dbReference>
<evidence type="ECO:0000313" key="3">
    <source>
        <dbReference type="EMBL" id="APZ55237.1"/>
    </source>
</evidence>
<evidence type="ECO:0000256" key="1">
    <source>
        <dbReference type="ARBA" id="ARBA00006484"/>
    </source>
</evidence>
<organism evidence="3 4">
    <name type="scientific">Salipiger abyssi</name>
    <dbReference type="NCBI Taxonomy" id="1250539"/>
    <lineage>
        <taxon>Bacteria</taxon>
        <taxon>Pseudomonadati</taxon>
        <taxon>Pseudomonadota</taxon>
        <taxon>Alphaproteobacteria</taxon>
        <taxon>Rhodobacterales</taxon>
        <taxon>Roseobacteraceae</taxon>
        <taxon>Salipiger</taxon>
    </lineage>
</organism>
<dbReference type="PRINTS" id="PR00081">
    <property type="entry name" value="GDHRDH"/>
</dbReference>